<evidence type="ECO:0000313" key="1">
    <source>
        <dbReference type="EMBL" id="JAH91493.1"/>
    </source>
</evidence>
<name>A0A0E9WPU7_ANGAN</name>
<proteinExistence type="predicted"/>
<dbReference type="EMBL" id="GBXM01017084">
    <property type="protein sequence ID" value="JAH91493.1"/>
    <property type="molecule type" value="Transcribed_RNA"/>
</dbReference>
<organism evidence="1">
    <name type="scientific">Anguilla anguilla</name>
    <name type="common">European freshwater eel</name>
    <name type="synonym">Muraena anguilla</name>
    <dbReference type="NCBI Taxonomy" id="7936"/>
    <lineage>
        <taxon>Eukaryota</taxon>
        <taxon>Metazoa</taxon>
        <taxon>Chordata</taxon>
        <taxon>Craniata</taxon>
        <taxon>Vertebrata</taxon>
        <taxon>Euteleostomi</taxon>
        <taxon>Actinopterygii</taxon>
        <taxon>Neopterygii</taxon>
        <taxon>Teleostei</taxon>
        <taxon>Anguilliformes</taxon>
        <taxon>Anguillidae</taxon>
        <taxon>Anguilla</taxon>
    </lineage>
</organism>
<sequence>MIRMLARLLPQQHWIPLACPWIVMSKSHLVFGSAKGGQQKRCISTLICGC</sequence>
<reference evidence="1" key="2">
    <citation type="journal article" date="2015" name="Fish Shellfish Immunol.">
        <title>Early steps in the European eel (Anguilla anguilla)-Vibrio vulnificus interaction in the gills: Role of the RtxA13 toxin.</title>
        <authorList>
            <person name="Callol A."/>
            <person name="Pajuelo D."/>
            <person name="Ebbesson L."/>
            <person name="Teles M."/>
            <person name="MacKenzie S."/>
            <person name="Amaro C."/>
        </authorList>
    </citation>
    <scope>NUCLEOTIDE SEQUENCE</scope>
</reference>
<dbReference type="AlphaFoldDB" id="A0A0E9WPU7"/>
<accession>A0A0E9WPU7</accession>
<reference evidence="1" key="1">
    <citation type="submission" date="2014-11" db="EMBL/GenBank/DDBJ databases">
        <authorList>
            <person name="Amaro Gonzalez C."/>
        </authorList>
    </citation>
    <scope>NUCLEOTIDE SEQUENCE</scope>
</reference>
<protein>
    <submittedName>
        <fullName evidence="1">Uncharacterized protein</fullName>
    </submittedName>
</protein>